<feature type="compositionally biased region" description="Polar residues" evidence="4">
    <location>
        <begin position="280"/>
        <end position="289"/>
    </location>
</feature>
<dbReference type="EMBL" id="UFQT01000056">
    <property type="protein sequence ID" value="SSX19124.1"/>
    <property type="molecule type" value="Genomic_DNA"/>
</dbReference>
<dbReference type="SUPFAM" id="SSF50156">
    <property type="entry name" value="PDZ domain-like"/>
    <property type="match status" value="2"/>
</dbReference>
<dbReference type="SUPFAM" id="SSF50729">
    <property type="entry name" value="PH domain-like"/>
    <property type="match status" value="1"/>
</dbReference>
<dbReference type="FunFam" id="2.30.29.30:FF:000207">
    <property type="entry name" value="Protein CBR-LIN-10, isoform a"/>
    <property type="match status" value="1"/>
</dbReference>
<dbReference type="PROSITE" id="PS50106">
    <property type="entry name" value="PDZ"/>
    <property type="match status" value="2"/>
</dbReference>
<feature type="region of interest" description="Disordered" evidence="4">
    <location>
        <begin position="188"/>
        <end position="209"/>
    </location>
</feature>
<proteinExistence type="predicted"/>
<keyword evidence="3" id="KW-0677">Repeat</keyword>
<sequence length="1575" mass="173635">MINTTTSLYLSQQEQNNKKQSTINKTDDNLFALESEQISKLFPKCRPKNCDVNLNPIIQSENKTSALIAGKSINMNNSNNVKQQQQHQQQKNPYSALYKGIDVSLKDIVRTRTPNTTPASTVLNSPDLNDFETKMHYGHGHPFSYHNQIKVGRSPVESCLDNMSLVDDYIAPSPISPTMSTQNLIVSPSSTISPQQNSQQHQQNRSINDMSDVVIFDDIGENTWRSMNNSNRNLSTSPIITDNEIRQMKHRYLNETYNVDDAISSHQQQKQQQQQQQQQESNNKGNTQKMIGGLQIADYEGSPRRFGSNATDHRQRSSNNKTSYISSPSMFPPRPGFPKRVMSSYQSSQHNNESNSSQCPQESGNNEMNVDLLVDQPPMSSDFESLLKNDSIFGDGPNNSNNLMGSGGGSPFELTSSFNNLSQSDLNTMLTNNKNASSTNNASAHQQQSKPLSFDYLYEFSETRKVLEEFFTCQTNNDKILEKLSDFNESDDIVDDCNFEHNFSNVLSNTENDDIIPTSHTSVMPITTTTTSSSTNIMNNSSSSVTNNTSYIGQKLAGNNKFTSNTNNDHHALDQHQQSSHSTSLYHHNQMHSHSNHGQKHNMDDLYEQHDIELFLDSGSRSSGELADNEVEHGHTRNFTLSPETTDYDSNCGDLDSEVSLRYTGLGGEFGLPNDVNGCVPNFARIYNSMPVLEDGLSSGHASDTENNNPNSISIQKDREMENEKYIDTTMDTSQTLISAIQTSVSSINNQQQKSRNTVALGYGISVDNEDIMGSNNKNNKDTLINTAATSPSFMPQMTGMNTNSSHINTPPVLSVTPNNTLNTNNSANSAVNQLLMNQKRNNQPNSNNLTNFLSSQLPSNSLNNPCVLMSSPCNTEREIKDVTNQIIQNNINNTSRQQQQQQQSSSKKGGDIDLDTLYSALNIVESTPPPPAPVPHRISSGYGHENNTGQHQNEVQNTLKDIRSTLQKTQKLPLTHETPETSYDNPVSPEPPSPVWIPRHPDNSRESFDSDQPSKLLSADEEEADTDLETDRLLGQQRLDDQGFFDDKVRNNWSDRTSRLRASVRSPLISPAVTATNTSSVNNATRLSPQSNNKSQINNQSNNSQVISNNKSHSSITRQGVGTTLSPDKSSSSVIIGGGGVGLEQTKDDLSPTRLHKSPTGSIDSSKKDDDRGSKTGKSKSKEGLLDPAVLIEGVLFRARYLGSTQLVCEGQPTKSTRMMQAEEAVSRIKAPEGESQPSTEVDLFISTEKIMVLNTDLKEIMMDHALRTISYIADIGDLVVLMARRRFVQQDSATDNALGLIGGTNDVGQTGSATKGNRTPKMICHVFESEEAQFIAQSIGQAFQVAYMEFLKANGIEDHSFMKEMDYQEVLNSQEIFGDELEIFAKKELQKEVVVPKAKGEILGVVIVESGWGSMLPTVVIANLASNGAAARCGQLNIGDQIIAINGLSLVGLPLSTCQSYIKNTKNQTAVKFTVVPCAPVVEVKIKRPNTKYQLGFSVQNGVICSLLRGGIAERGGVRVGHRIIEINNQSVVAVPHEKIVNLLATSVGEILMKTMPTSMFRLLTGQENPVYI</sequence>
<feature type="domain" description="PID" evidence="5">
    <location>
        <begin position="1195"/>
        <end position="1359"/>
    </location>
</feature>
<reference evidence="7" key="1">
    <citation type="submission" date="2018-04" db="EMBL/GenBank/DDBJ databases">
        <authorList>
            <person name="Go L.Y."/>
            <person name="Mitchell J.A."/>
        </authorList>
    </citation>
    <scope>NUCLEOTIDE SEQUENCE</scope>
    <source>
        <tissue evidence="7">Whole organism</tissue>
    </source>
</reference>
<feature type="region of interest" description="Disordered" evidence="4">
    <location>
        <begin position="894"/>
        <end position="913"/>
    </location>
</feature>
<organism evidence="8">
    <name type="scientific">Culicoides sonorensis</name>
    <name type="common">Biting midge</name>
    <dbReference type="NCBI Taxonomy" id="179676"/>
    <lineage>
        <taxon>Eukaryota</taxon>
        <taxon>Metazoa</taxon>
        <taxon>Ecdysozoa</taxon>
        <taxon>Arthropoda</taxon>
        <taxon>Hexapoda</taxon>
        <taxon>Insecta</taxon>
        <taxon>Pterygota</taxon>
        <taxon>Neoptera</taxon>
        <taxon>Endopterygota</taxon>
        <taxon>Diptera</taxon>
        <taxon>Nematocera</taxon>
        <taxon>Chironomoidea</taxon>
        <taxon>Ceratopogonidae</taxon>
        <taxon>Ceratopogoninae</taxon>
        <taxon>Culicoides</taxon>
        <taxon>Monoculicoides</taxon>
    </lineage>
</organism>
<dbReference type="Pfam" id="PF00595">
    <property type="entry name" value="PDZ"/>
    <property type="match status" value="2"/>
</dbReference>
<feature type="region of interest" description="Disordered" evidence="4">
    <location>
        <begin position="623"/>
        <end position="650"/>
    </location>
</feature>
<keyword evidence="1" id="KW-0813">Transport</keyword>
<dbReference type="InterPro" id="IPR036034">
    <property type="entry name" value="PDZ_sf"/>
</dbReference>
<feature type="region of interest" description="Disordered" evidence="4">
    <location>
        <begin position="697"/>
        <end position="719"/>
    </location>
</feature>
<feature type="compositionally biased region" description="Polar residues" evidence="4">
    <location>
        <begin position="1114"/>
        <end position="1130"/>
    </location>
</feature>
<feature type="region of interest" description="Disordered" evidence="4">
    <location>
        <begin position="924"/>
        <end position="953"/>
    </location>
</feature>
<protein>
    <submittedName>
        <fullName evidence="8">CSON012280 protein</fullName>
    </submittedName>
</protein>
<dbReference type="GO" id="GO:0007268">
    <property type="term" value="P:chemical synaptic transmission"/>
    <property type="evidence" value="ECO:0007669"/>
    <property type="project" value="TreeGrafter"/>
</dbReference>
<dbReference type="GO" id="GO:0005737">
    <property type="term" value="C:cytoplasm"/>
    <property type="evidence" value="ECO:0007669"/>
    <property type="project" value="TreeGrafter"/>
</dbReference>
<feature type="compositionally biased region" description="Basic residues" evidence="4">
    <location>
        <begin position="589"/>
        <end position="600"/>
    </location>
</feature>
<feature type="region of interest" description="Disordered" evidence="4">
    <location>
        <begin position="1075"/>
        <end position="1183"/>
    </location>
</feature>
<dbReference type="PANTHER" id="PTHR12345:SF16">
    <property type="entry name" value="X11L, ISOFORM F-RELATED"/>
    <property type="match status" value="1"/>
</dbReference>
<evidence type="ECO:0000259" key="6">
    <source>
        <dbReference type="PROSITE" id="PS50106"/>
    </source>
</evidence>
<feature type="compositionally biased region" description="Low complexity" evidence="4">
    <location>
        <begin position="343"/>
        <end position="358"/>
    </location>
</feature>
<feature type="compositionally biased region" description="Acidic residues" evidence="4">
    <location>
        <begin position="1020"/>
        <end position="1029"/>
    </location>
</feature>
<dbReference type="PROSITE" id="PS01179">
    <property type="entry name" value="PID"/>
    <property type="match status" value="1"/>
</dbReference>
<feature type="compositionally biased region" description="Low complexity" evidence="4">
    <location>
        <begin position="1075"/>
        <end position="1113"/>
    </location>
</feature>
<reference evidence="8" key="2">
    <citation type="submission" date="2018-07" db="EMBL/GenBank/DDBJ databases">
        <authorList>
            <person name="Quirk P.G."/>
            <person name="Krulwich T.A."/>
        </authorList>
    </citation>
    <scope>NUCLEOTIDE SEQUENCE</scope>
</reference>
<dbReference type="PANTHER" id="PTHR12345">
    <property type="entry name" value="SYNTENIN RELATED"/>
    <property type="match status" value="1"/>
</dbReference>
<feature type="region of interest" description="Disordered" evidence="4">
    <location>
        <begin position="530"/>
        <end position="549"/>
    </location>
</feature>
<dbReference type="GO" id="GO:0043197">
    <property type="term" value="C:dendritic spine"/>
    <property type="evidence" value="ECO:0007669"/>
    <property type="project" value="TreeGrafter"/>
</dbReference>
<name>A0A336LLL3_CULSO</name>
<evidence type="ECO:0000313" key="8">
    <source>
        <dbReference type="EMBL" id="SSX19124.1"/>
    </source>
</evidence>
<dbReference type="FunFam" id="2.30.42.10:FF:000017">
    <property type="entry name" value="Amyloid beta A4 protein-binding family A member 1"/>
    <property type="match status" value="1"/>
</dbReference>
<dbReference type="EMBL" id="UFQS01000056">
    <property type="protein sequence ID" value="SSW98738.1"/>
    <property type="molecule type" value="Genomic_DNA"/>
</dbReference>
<evidence type="ECO:0000256" key="3">
    <source>
        <dbReference type="ARBA" id="ARBA00022737"/>
    </source>
</evidence>
<dbReference type="FunFam" id="2.30.42.10:FF:000007">
    <property type="entry name" value="Amyloid beta A4 protein-binding family A member"/>
    <property type="match status" value="1"/>
</dbReference>
<evidence type="ECO:0000256" key="2">
    <source>
        <dbReference type="ARBA" id="ARBA00022553"/>
    </source>
</evidence>
<feature type="region of interest" description="Disordered" evidence="4">
    <location>
        <begin position="1"/>
        <end position="20"/>
    </location>
</feature>
<dbReference type="SMART" id="SM00228">
    <property type="entry name" value="PDZ"/>
    <property type="match status" value="2"/>
</dbReference>
<evidence type="ECO:0000256" key="4">
    <source>
        <dbReference type="SAM" id="MobiDB-lite"/>
    </source>
</evidence>
<dbReference type="Pfam" id="PF00640">
    <property type="entry name" value="PID"/>
    <property type="match status" value="1"/>
</dbReference>
<evidence type="ECO:0000256" key="1">
    <source>
        <dbReference type="ARBA" id="ARBA00022448"/>
    </source>
</evidence>
<dbReference type="VEuPathDB" id="VectorBase:CSON012280"/>
<feature type="region of interest" description="Disordered" evidence="4">
    <location>
        <begin position="263"/>
        <end position="366"/>
    </location>
</feature>
<dbReference type="GO" id="GO:0005886">
    <property type="term" value="C:plasma membrane"/>
    <property type="evidence" value="ECO:0007669"/>
    <property type="project" value="TreeGrafter"/>
</dbReference>
<feature type="compositionally biased region" description="Polar residues" evidence="4">
    <location>
        <begin position="637"/>
        <end position="649"/>
    </location>
</feature>
<evidence type="ECO:0000313" key="7">
    <source>
        <dbReference type="EMBL" id="SSW98738.1"/>
    </source>
</evidence>
<feature type="compositionally biased region" description="Low complexity" evidence="4">
    <location>
        <begin position="894"/>
        <end position="907"/>
    </location>
</feature>
<dbReference type="Gene3D" id="2.30.29.30">
    <property type="entry name" value="Pleckstrin-homology domain (PH domain)/Phosphotyrosine-binding domain (PTB)"/>
    <property type="match status" value="1"/>
</dbReference>
<dbReference type="InterPro" id="IPR006020">
    <property type="entry name" value="PTB/PI_dom"/>
</dbReference>
<feature type="compositionally biased region" description="Low complexity" evidence="4">
    <location>
        <begin position="267"/>
        <end position="279"/>
    </location>
</feature>
<dbReference type="InterPro" id="IPR011993">
    <property type="entry name" value="PH-like_dom_sf"/>
</dbReference>
<dbReference type="Gene3D" id="2.30.42.10">
    <property type="match status" value="2"/>
</dbReference>
<dbReference type="CDD" id="cd06793">
    <property type="entry name" value="PDZ2_APBA1_3-like"/>
    <property type="match status" value="1"/>
</dbReference>
<feature type="region of interest" description="Disordered" evidence="4">
    <location>
        <begin position="970"/>
        <end position="1036"/>
    </location>
</feature>
<gene>
    <name evidence="8" type="primary">CSON012280</name>
</gene>
<evidence type="ECO:0000259" key="5">
    <source>
        <dbReference type="PROSITE" id="PS01179"/>
    </source>
</evidence>
<feature type="compositionally biased region" description="Polar residues" evidence="4">
    <location>
        <begin position="700"/>
        <end position="715"/>
    </location>
</feature>
<feature type="compositionally biased region" description="Low complexity" evidence="4">
    <location>
        <begin position="193"/>
        <end position="208"/>
    </location>
</feature>
<dbReference type="InterPro" id="IPR001478">
    <property type="entry name" value="PDZ"/>
</dbReference>
<feature type="domain" description="PDZ" evidence="6">
    <location>
        <begin position="1485"/>
        <end position="1561"/>
    </location>
</feature>
<dbReference type="CDD" id="cd06720">
    <property type="entry name" value="PDZ1_APBA1_3-like"/>
    <property type="match status" value="1"/>
</dbReference>
<feature type="compositionally biased region" description="Polar residues" evidence="4">
    <location>
        <begin position="575"/>
        <end position="587"/>
    </location>
</feature>
<keyword evidence="2" id="KW-0597">Phosphoprotein</keyword>
<dbReference type="SMART" id="SM00462">
    <property type="entry name" value="PTB"/>
    <property type="match status" value="1"/>
</dbReference>
<feature type="region of interest" description="Disordered" evidence="4">
    <location>
        <begin position="557"/>
        <end position="602"/>
    </location>
</feature>
<dbReference type="OMA" id="MVNPAHI"/>
<feature type="compositionally biased region" description="Polar residues" evidence="4">
    <location>
        <begin position="317"/>
        <end position="329"/>
    </location>
</feature>
<dbReference type="InterPro" id="IPR051230">
    <property type="entry name" value="APP-Binding"/>
</dbReference>
<accession>A0A336LLL3</accession>
<dbReference type="CDD" id="cd01208">
    <property type="entry name" value="PTB_X11"/>
    <property type="match status" value="1"/>
</dbReference>
<feature type="compositionally biased region" description="Basic and acidic residues" evidence="4">
    <location>
        <begin position="1166"/>
        <end position="1183"/>
    </location>
</feature>
<feature type="compositionally biased region" description="Basic and acidic residues" evidence="4">
    <location>
        <begin position="1000"/>
        <end position="1009"/>
    </location>
</feature>
<feature type="domain" description="PDZ" evidence="6">
    <location>
        <begin position="1394"/>
        <end position="1479"/>
    </location>
</feature>